<protein>
    <recommendedName>
        <fullName evidence="4">Retrotransposon gag domain-containing protein</fullName>
    </recommendedName>
</protein>
<comment type="caution">
    <text evidence="2">The sequence shown here is derived from an EMBL/GenBank/DDBJ whole genome shotgun (WGS) entry which is preliminary data.</text>
</comment>
<gene>
    <name evidence="2" type="ORF">Tco_0892880</name>
</gene>
<reference evidence="2" key="1">
    <citation type="journal article" date="2022" name="Int. J. Mol. Sci.">
        <title>Draft Genome of Tanacetum Coccineum: Genomic Comparison of Closely Related Tanacetum-Family Plants.</title>
        <authorList>
            <person name="Yamashiro T."/>
            <person name="Shiraishi A."/>
            <person name="Nakayama K."/>
            <person name="Satake H."/>
        </authorList>
    </citation>
    <scope>NUCLEOTIDE SEQUENCE</scope>
</reference>
<proteinExistence type="predicted"/>
<feature type="region of interest" description="Disordered" evidence="1">
    <location>
        <begin position="58"/>
        <end position="186"/>
    </location>
</feature>
<dbReference type="Proteomes" id="UP001151760">
    <property type="component" value="Unassembled WGS sequence"/>
</dbReference>
<evidence type="ECO:0000313" key="2">
    <source>
        <dbReference type="EMBL" id="GJT22943.1"/>
    </source>
</evidence>
<feature type="compositionally biased region" description="Acidic residues" evidence="1">
    <location>
        <begin position="118"/>
        <end position="147"/>
    </location>
</feature>
<evidence type="ECO:0000256" key="1">
    <source>
        <dbReference type="SAM" id="MobiDB-lite"/>
    </source>
</evidence>
<feature type="compositionally biased region" description="Basic and acidic residues" evidence="1">
    <location>
        <begin position="493"/>
        <end position="513"/>
    </location>
</feature>
<feature type="compositionally biased region" description="Basic and acidic residues" evidence="1">
    <location>
        <begin position="170"/>
        <end position="186"/>
    </location>
</feature>
<sequence length="790" mass="88803">MNPQETQQVIARDEKWVPSIERVKISSTNVNWRPLCIRRKRHFKLSLIYYASSKKSKKTIRRQPGTGGSSEGTGRISGVPDESIVISATSSEGTGTKPGVLDKEKVTSEENVILEWGSEQESEYSEEDQGDDEEVDWLDSDEDDEKKDDDKSEELVNDNEDEEMSNVEFEDSRKGDAEISDVAKADSEKIKEIKDDAKKAELPLTSSSLSVSSGFGDQFLKLSSDTSLVSIVKDTTDAEINSLLDIKIQSEVPHIQSPFVHRVPVSVIFEPSVLALVQETPSVAPVTTLHLPSVSTIPHVPHQTTSLIPTPPSTIDAPTITTVVLESGVLSDVMQKERTPSIELEPELEKSASKILKINKEQVEKQNMPQYITKSTNKATLKEYDQKSALYQTLHENKSFNRNLTNHALYHVLMKALIEDENAMDKGVADTIKNHKRQHDDDDDDEDPPIVPNQGKAPTKGSKYGKSATANESIEEPIAKVIIDDAVNITGEDVVHDDNTPQDTSKPKKDKTPNQDWFKQSPRPPTSDPEWNKRQVVLDQPEQPWIVLRVEKKLNTIEQPIPPAPVAGASNLELEDWNKIYDVHNEELKSMFEKQVGVERFDLFETIHACKQEEGQSVSSFILKMKSNVENYNMHNMGKIISELHALLIGYEKGLPKKAATLHVLAIQGGRIQKPNEKPAPDKGCDLPPLQRGGSLEKEFSCLLCWVDEEKEASWFCQYFRGEKKLKQRVVYLDYGISVSKNDVLYFNAIPRDGIYEIDMLNLVPNVNYIYNVSNKRAKHNLDSTYPHKT</sequence>
<reference evidence="2" key="2">
    <citation type="submission" date="2022-01" db="EMBL/GenBank/DDBJ databases">
        <authorList>
            <person name="Yamashiro T."/>
            <person name="Shiraishi A."/>
            <person name="Satake H."/>
            <person name="Nakayama K."/>
        </authorList>
    </citation>
    <scope>NUCLEOTIDE SEQUENCE</scope>
</reference>
<dbReference type="EMBL" id="BQNB010014012">
    <property type="protein sequence ID" value="GJT22943.1"/>
    <property type="molecule type" value="Genomic_DNA"/>
</dbReference>
<accession>A0ABQ5C8H8</accession>
<organism evidence="2 3">
    <name type="scientific">Tanacetum coccineum</name>
    <dbReference type="NCBI Taxonomy" id="301880"/>
    <lineage>
        <taxon>Eukaryota</taxon>
        <taxon>Viridiplantae</taxon>
        <taxon>Streptophyta</taxon>
        <taxon>Embryophyta</taxon>
        <taxon>Tracheophyta</taxon>
        <taxon>Spermatophyta</taxon>
        <taxon>Magnoliopsida</taxon>
        <taxon>eudicotyledons</taxon>
        <taxon>Gunneridae</taxon>
        <taxon>Pentapetalae</taxon>
        <taxon>asterids</taxon>
        <taxon>campanulids</taxon>
        <taxon>Asterales</taxon>
        <taxon>Asteraceae</taxon>
        <taxon>Asteroideae</taxon>
        <taxon>Anthemideae</taxon>
        <taxon>Anthemidinae</taxon>
        <taxon>Tanacetum</taxon>
    </lineage>
</organism>
<evidence type="ECO:0008006" key="4">
    <source>
        <dbReference type="Google" id="ProtNLM"/>
    </source>
</evidence>
<evidence type="ECO:0000313" key="3">
    <source>
        <dbReference type="Proteomes" id="UP001151760"/>
    </source>
</evidence>
<name>A0ABQ5C8H8_9ASTR</name>
<feature type="region of interest" description="Disordered" evidence="1">
    <location>
        <begin position="435"/>
        <end position="471"/>
    </location>
</feature>
<feature type="region of interest" description="Disordered" evidence="1">
    <location>
        <begin position="492"/>
        <end position="536"/>
    </location>
</feature>
<keyword evidence="3" id="KW-1185">Reference proteome</keyword>
<feature type="compositionally biased region" description="Acidic residues" evidence="1">
    <location>
        <begin position="155"/>
        <end position="169"/>
    </location>
</feature>